<name>A0A6J7L2R2_9ZZZZ</name>
<gene>
    <name evidence="3" type="ORF">UFOPK3874_00617</name>
</gene>
<sequence length="128" mass="14256">MELTLYLLLGVWSSITDLHTRRIPNLSVLVFATTFLIFDNFGFRYLLLATFVLSILRYLSRAGLGYGDIKLSMVLALHCTTCAELISALLFSFSSAALALCVIALIGRTWPKSLPFAPYLWLGFLTSL</sequence>
<accession>A0A6J7L2R2</accession>
<feature type="transmembrane region" description="Helical" evidence="1">
    <location>
        <begin position="23"/>
        <end position="38"/>
    </location>
</feature>
<dbReference type="Gene3D" id="1.20.120.1220">
    <property type="match status" value="1"/>
</dbReference>
<evidence type="ECO:0000313" key="3">
    <source>
        <dbReference type="EMBL" id="CAB4962436.1"/>
    </source>
</evidence>
<dbReference type="Pfam" id="PF01478">
    <property type="entry name" value="Peptidase_A24"/>
    <property type="match status" value="1"/>
</dbReference>
<keyword evidence="1" id="KW-1133">Transmembrane helix</keyword>
<evidence type="ECO:0000259" key="2">
    <source>
        <dbReference type="Pfam" id="PF01478"/>
    </source>
</evidence>
<reference evidence="3" key="1">
    <citation type="submission" date="2020-05" db="EMBL/GenBank/DDBJ databases">
        <authorList>
            <person name="Chiriac C."/>
            <person name="Salcher M."/>
            <person name="Ghai R."/>
            <person name="Kavagutti S V."/>
        </authorList>
    </citation>
    <scope>NUCLEOTIDE SEQUENCE</scope>
</reference>
<dbReference type="GO" id="GO:0016020">
    <property type="term" value="C:membrane"/>
    <property type="evidence" value="ECO:0007669"/>
    <property type="project" value="InterPro"/>
</dbReference>
<keyword evidence="1" id="KW-0472">Membrane</keyword>
<protein>
    <submittedName>
        <fullName evidence="3">Unannotated protein</fullName>
    </submittedName>
</protein>
<keyword evidence="1" id="KW-0812">Transmembrane</keyword>
<dbReference type="InterPro" id="IPR000045">
    <property type="entry name" value="Prepilin_IV_endopep_pep"/>
</dbReference>
<feature type="transmembrane region" description="Helical" evidence="1">
    <location>
        <begin position="86"/>
        <end position="106"/>
    </location>
</feature>
<dbReference type="EMBL" id="CAFBNS010000099">
    <property type="protein sequence ID" value="CAB4962436.1"/>
    <property type="molecule type" value="Genomic_DNA"/>
</dbReference>
<evidence type="ECO:0000256" key="1">
    <source>
        <dbReference type="SAM" id="Phobius"/>
    </source>
</evidence>
<organism evidence="3">
    <name type="scientific">freshwater metagenome</name>
    <dbReference type="NCBI Taxonomy" id="449393"/>
    <lineage>
        <taxon>unclassified sequences</taxon>
        <taxon>metagenomes</taxon>
        <taxon>ecological metagenomes</taxon>
    </lineage>
</organism>
<dbReference type="AlphaFoldDB" id="A0A6J7L2R2"/>
<dbReference type="GO" id="GO:0004190">
    <property type="term" value="F:aspartic-type endopeptidase activity"/>
    <property type="evidence" value="ECO:0007669"/>
    <property type="project" value="InterPro"/>
</dbReference>
<proteinExistence type="predicted"/>
<feature type="domain" description="Prepilin type IV endopeptidase peptidase" evidence="2">
    <location>
        <begin position="6"/>
        <end position="98"/>
    </location>
</feature>